<comment type="caution">
    <text evidence="4">The sequence shown here is derived from an EMBL/GenBank/DDBJ whole genome shotgun (WGS) entry which is preliminary data.</text>
</comment>
<gene>
    <name evidence="4" type="ORF">GCM10023185_17810</name>
</gene>
<keyword evidence="1" id="KW-0500">Molybdenum</keyword>
<dbReference type="InterPro" id="IPR008274">
    <property type="entry name" value="AldOxase/xan_DH_MoCoBD1"/>
</dbReference>
<dbReference type="Pfam" id="PF02738">
    <property type="entry name" value="MoCoBD_1"/>
    <property type="match status" value="1"/>
</dbReference>
<protein>
    <submittedName>
        <fullName evidence="4">Xanthine dehydrogenase family protein molybdopterin-binding subunit</fullName>
    </submittedName>
</protein>
<evidence type="ECO:0000256" key="1">
    <source>
        <dbReference type="ARBA" id="ARBA00022505"/>
    </source>
</evidence>
<dbReference type="InterPro" id="IPR000674">
    <property type="entry name" value="Ald_Oxase/Xan_DH_a/b"/>
</dbReference>
<dbReference type="PANTHER" id="PTHR11908">
    <property type="entry name" value="XANTHINE DEHYDROGENASE"/>
    <property type="match status" value="1"/>
</dbReference>
<feature type="domain" description="Aldehyde oxidase/xanthine dehydrogenase a/b hammerhead" evidence="3">
    <location>
        <begin position="29"/>
        <end position="144"/>
    </location>
</feature>
<dbReference type="SUPFAM" id="SSF56003">
    <property type="entry name" value="Molybdenum cofactor-binding domain"/>
    <property type="match status" value="1"/>
</dbReference>
<organism evidence="4 5">
    <name type="scientific">Hymenobacter saemangeumensis</name>
    <dbReference type="NCBI Taxonomy" id="1084522"/>
    <lineage>
        <taxon>Bacteria</taxon>
        <taxon>Pseudomonadati</taxon>
        <taxon>Bacteroidota</taxon>
        <taxon>Cytophagia</taxon>
        <taxon>Cytophagales</taxon>
        <taxon>Hymenobacteraceae</taxon>
        <taxon>Hymenobacter</taxon>
    </lineage>
</organism>
<dbReference type="SUPFAM" id="SSF54665">
    <property type="entry name" value="CO dehydrogenase molybdoprotein N-domain-like"/>
    <property type="match status" value="1"/>
</dbReference>
<dbReference type="SMART" id="SM01008">
    <property type="entry name" value="Ald_Xan_dh_C"/>
    <property type="match status" value="1"/>
</dbReference>
<dbReference type="Pfam" id="PF20256">
    <property type="entry name" value="MoCoBD_2"/>
    <property type="match status" value="1"/>
</dbReference>
<dbReference type="EMBL" id="BAABGZ010000018">
    <property type="protein sequence ID" value="GAA4355205.1"/>
    <property type="molecule type" value="Genomic_DNA"/>
</dbReference>
<dbReference type="Gene3D" id="3.30.365.10">
    <property type="entry name" value="Aldehyde oxidase/xanthine dehydrogenase, molybdopterin binding domain"/>
    <property type="match status" value="4"/>
</dbReference>
<proteinExistence type="predicted"/>
<evidence type="ECO:0000313" key="5">
    <source>
        <dbReference type="Proteomes" id="UP001501153"/>
    </source>
</evidence>
<dbReference type="Gene3D" id="3.90.1170.50">
    <property type="entry name" value="Aldehyde oxidase/xanthine dehydrogenase, a/b hammerhead"/>
    <property type="match status" value="1"/>
</dbReference>
<evidence type="ECO:0000259" key="3">
    <source>
        <dbReference type="SMART" id="SM01008"/>
    </source>
</evidence>
<name>A0ABP8IBD5_9BACT</name>
<dbReference type="Pfam" id="PF01315">
    <property type="entry name" value="Ald_Xan_dh_C"/>
    <property type="match status" value="1"/>
</dbReference>
<dbReference type="RefSeq" id="WP_345235683.1">
    <property type="nucleotide sequence ID" value="NZ_BAABGZ010000018.1"/>
</dbReference>
<sequence length="774" mass="83204">METDPKFFDTPGGVVGQPLDRVDGREKVTGKARYSAEFPLPGLLYAVLATSPIAKGRVLSIDAAVATREPGVVAVLTHLNMPRLARTPNTPEAKKDTSAPMMFMPLTTDEIFYANQPVALVLADTWERAKHAATLLDVKYQAAAPVAAYTHPKAELFDPLAVQDGKQPGHTSRGDAQAAMASAPVKLSGTFTHPVYHHNPMETGSTTAHWEAPDRLTVYESTQGVTRTQTSLSKMLGLPREQVRVVTKYLGGGFGCKGSCWPHTVLTVQAAKAVGRPVKLMLTRQQQFTSMGHREDQTQTLALGASRDGKLLSLIHRKTSTTSPWDNYAEPNSRVINLLYACPNFEAKYDMARANVMTSTFTRAPGEAPGSFAIETLLDDLAHELNLDPLEIRLRNYADKDYSVDKPWSSKSLKQCYARGAELIGWSKRNPRPGATRDGRYLLGLGMATATYPVHNSQGTARVRLYADGHAVVQSGATDLGTGTYTVMTQVAADALGLPPDKVRFELGDTTLPTAPNSGGSVAAGTVSSSIFMAVQDVWAKLIKQAAADKKSPLFQAKAEDVEVVKGRLQLKKSPAKGENFAELMNRAQLTDVEGLAQGKYGAGYETGLAASPADSGHKDDKAGHSMHSFGAHFCEVRVDQELGIARVTRWVSVIGAGRILNAKTARSQIIGGAVFGIGSVLMEETIRDQRYARYTNADLAGYHIPVNADIPDMTVEFVEEKDPYINAMGVKGIGEISTVGVAAAVANAIFNATGKRVRSLPITPEKLMGASVA</sequence>
<accession>A0ABP8IBD5</accession>
<evidence type="ECO:0000256" key="2">
    <source>
        <dbReference type="ARBA" id="ARBA00023002"/>
    </source>
</evidence>
<keyword evidence="5" id="KW-1185">Reference proteome</keyword>
<keyword evidence="2" id="KW-0560">Oxidoreductase</keyword>
<dbReference type="InterPro" id="IPR036856">
    <property type="entry name" value="Ald_Oxase/Xan_DH_a/b_sf"/>
</dbReference>
<dbReference type="PANTHER" id="PTHR11908:SF132">
    <property type="entry name" value="ALDEHYDE OXIDASE 1-RELATED"/>
    <property type="match status" value="1"/>
</dbReference>
<dbReference type="Proteomes" id="UP001501153">
    <property type="component" value="Unassembled WGS sequence"/>
</dbReference>
<reference evidence="5" key="1">
    <citation type="journal article" date="2019" name="Int. J. Syst. Evol. Microbiol.">
        <title>The Global Catalogue of Microorganisms (GCM) 10K type strain sequencing project: providing services to taxonomists for standard genome sequencing and annotation.</title>
        <authorList>
            <consortium name="The Broad Institute Genomics Platform"/>
            <consortium name="The Broad Institute Genome Sequencing Center for Infectious Disease"/>
            <person name="Wu L."/>
            <person name="Ma J."/>
        </authorList>
    </citation>
    <scope>NUCLEOTIDE SEQUENCE [LARGE SCALE GENOMIC DNA]</scope>
    <source>
        <strain evidence="5">JCM 17923</strain>
    </source>
</reference>
<dbReference type="InterPro" id="IPR016208">
    <property type="entry name" value="Ald_Oxase/xanthine_DH-like"/>
</dbReference>
<dbReference type="InterPro" id="IPR037165">
    <property type="entry name" value="AldOxase/xan_DH_Mopterin-bd_sf"/>
</dbReference>
<evidence type="ECO:0000313" key="4">
    <source>
        <dbReference type="EMBL" id="GAA4355205.1"/>
    </source>
</evidence>
<dbReference type="InterPro" id="IPR046867">
    <property type="entry name" value="AldOxase/xan_DH_MoCoBD2"/>
</dbReference>